<evidence type="ECO:0000256" key="3">
    <source>
        <dbReference type="ARBA" id="ARBA00022691"/>
    </source>
</evidence>
<dbReference type="Gene3D" id="3.40.50.150">
    <property type="entry name" value="Vaccinia Virus protein VP39"/>
    <property type="match status" value="1"/>
</dbReference>
<keyword evidence="1" id="KW-0489">Methyltransferase</keyword>
<name>A0A0L6CN44_9MICO</name>
<reference evidence="5" key="1">
    <citation type="submission" date="2015-03" db="EMBL/GenBank/DDBJ databases">
        <title>Luteipulveratus halotolerans sp. nov., a novel actinobacterium (Dermacoccaceae) from Sarawak, Malaysia.</title>
        <authorList>
            <person name="Juboi H."/>
            <person name="Basik A."/>
            <person name="Shamsul S.S."/>
            <person name="Arnold P."/>
            <person name="Schmitt E.K."/>
            <person name="Sanglier J.-J."/>
            <person name="Yeo T."/>
        </authorList>
    </citation>
    <scope>NUCLEOTIDE SEQUENCE [LARGE SCALE GENOMIC DNA]</scope>
    <source>
        <strain evidence="5">C296001</strain>
    </source>
</reference>
<dbReference type="GO" id="GO:0008168">
    <property type="term" value="F:methyltransferase activity"/>
    <property type="evidence" value="ECO:0007669"/>
    <property type="project" value="UniProtKB-KW"/>
</dbReference>
<dbReference type="STRING" id="1631356.VV01_20275"/>
<sequence length="245" mass="27207">MTLPADTTPPDAEQPEPTRVREMFARVAPRYDLANRVMTLGQDRRWRKAIQEHAALPRDGRLLDLATGTGQIAFDALERCPSARIVAADLTSEMLDVARQRPGADRIEWRQLDARELPFDDASFDAVTHGYLLRYLTDDFVGALREQWRVLAPGGRLVALDSSPGKPGLVGRVAAGVTAYWPRLVGSVVAGNARDYEFLQQSTLAFLTPEAVLGRLEEAGFVECGHRSYMQGMLTLFWARKPLDA</sequence>
<evidence type="ECO:0000313" key="4">
    <source>
        <dbReference type="EMBL" id="KNX38938.1"/>
    </source>
</evidence>
<dbReference type="PANTHER" id="PTHR43591:SF24">
    <property type="entry name" value="2-METHOXY-6-POLYPRENYL-1,4-BENZOQUINOL METHYLASE, MITOCHONDRIAL"/>
    <property type="match status" value="1"/>
</dbReference>
<dbReference type="AlphaFoldDB" id="A0A0L6CN44"/>
<evidence type="ECO:0000256" key="2">
    <source>
        <dbReference type="ARBA" id="ARBA00022679"/>
    </source>
</evidence>
<dbReference type="Proteomes" id="UP000037397">
    <property type="component" value="Unassembled WGS sequence"/>
</dbReference>
<evidence type="ECO:0000313" key="5">
    <source>
        <dbReference type="Proteomes" id="UP000037397"/>
    </source>
</evidence>
<dbReference type="PATRIC" id="fig|1631356.3.peg.4075"/>
<protein>
    <recommendedName>
        <fullName evidence="6">Demethylmenaquinone methyltransferase</fullName>
    </recommendedName>
</protein>
<dbReference type="CDD" id="cd02440">
    <property type="entry name" value="AdoMet_MTases"/>
    <property type="match status" value="1"/>
</dbReference>
<dbReference type="Pfam" id="PF01209">
    <property type="entry name" value="Ubie_methyltran"/>
    <property type="match status" value="1"/>
</dbReference>
<dbReference type="PROSITE" id="PS51608">
    <property type="entry name" value="SAM_MT_UBIE"/>
    <property type="match status" value="1"/>
</dbReference>
<dbReference type="RefSeq" id="WP_050671472.1">
    <property type="nucleotide sequence ID" value="NZ_LAIR01000002.1"/>
</dbReference>
<dbReference type="InterPro" id="IPR029063">
    <property type="entry name" value="SAM-dependent_MTases_sf"/>
</dbReference>
<dbReference type="SUPFAM" id="SSF53335">
    <property type="entry name" value="S-adenosyl-L-methionine-dependent methyltransferases"/>
    <property type="match status" value="1"/>
</dbReference>
<accession>A0A0L6CN44</accession>
<evidence type="ECO:0008006" key="6">
    <source>
        <dbReference type="Google" id="ProtNLM"/>
    </source>
</evidence>
<organism evidence="4 5">
    <name type="scientific">Luteipulveratus halotolerans</name>
    <dbReference type="NCBI Taxonomy" id="1631356"/>
    <lineage>
        <taxon>Bacteria</taxon>
        <taxon>Bacillati</taxon>
        <taxon>Actinomycetota</taxon>
        <taxon>Actinomycetes</taxon>
        <taxon>Micrococcales</taxon>
        <taxon>Dermacoccaceae</taxon>
        <taxon>Luteipulveratus</taxon>
    </lineage>
</organism>
<comment type="caution">
    <text evidence="4">The sequence shown here is derived from an EMBL/GenBank/DDBJ whole genome shotgun (WGS) entry which is preliminary data.</text>
</comment>
<dbReference type="InterPro" id="IPR004033">
    <property type="entry name" value="UbiE/COQ5_MeTrFase"/>
</dbReference>
<dbReference type="NCBIfam" id="TIGR01934">
    <property type="entry name" value="MenG_MenH_UbiE"/>
    <property type="match status" value="1"/>
</dbReference>
<proteinExistence type="predicted"/>
<keyword evidence="3" id="KW-0949">S-adenosyl-L-methionine</keyword>
<evidence type="ECO:0000256" key="1">
    <source>
        <dbReference type="ARBA" id="ARBA00022603"/>
    </source>
</evidence>
<keyword evidence="2" id="KW-0808">Transferase</keyword>
<gene>
    <name evidence="4" type="ORF">VV01_20275</name>
</gene>
<keyword evidence="5" id="KW-1185">Reference proteome</keyword>
<dbReference type="GO" id="GO:0032259">
    <property type="term" value="P:methylation"/>
    <property type="evidence" value="ECO:0007669"/>
    <property type="project" value="UniProtKB-KW"/>
</dbReference>
<dbReference type="PANTHER" id="PTHR43591">
    <property type="entry name" value="METHYLTRANSFERASE"/>
    <property type="match status" value="1"/>
</dbReference>
<dbReference type="EMBL" id="LAIR01000002">
    <property type="protein sequence ID" value="KNX38938.1"/>
    <property type="molecule type" value="Genomic_DNA"/>
</dbReference>